<feature type="disulfide bond" evidence="12">
    <location>
        <begin position="1129"/>
        <end position="1139"/>
    </location>
</feature>
<evidence type="ECO:0000259" key="17">
    <source>
        <dbReference type="PROSITE" id="PS50835"/>
    </source>
</evidence>
<proteinExistence type="predicted"/>
<dbReference type="InterPro" id="IPR036772">
    <property type="entry name" value="SRCR-like_dom_sf"/>
</dbReference>
<feature type="disulfide bond" evidence="12">
    <location>
        <begin position="3233"/>
        <end position="3243"/>
    </location>
</feature>
<feature type="disulfide bond" evidence="12">
    <location>
        <begin position="2782"/>
        <end position="2792"/>
    </location>
</feature>
<evidence type="ECO:0000256" key="8">
    <source>
        <dbReference type="ARBA" id="ARBA00022989"/>
    </source>
</evidence>
<feature type="disulfide bond" evidence="12">
    <location>
        <begin position="708"/>
        <end position="718"/>
    </location>
</feature>
<feature type="disulfide bond" evidence="12">
    <location>
        <begin position="984"/>
        <end position="1048"/>
    </location>
</feature>
<feature type="domain" description="SRCR" evidence="16">
    <location>
        <begin position="3168"/>
        <end position="3265"/>
    </location>
</feature>
<feature type="disulfide bond" evidence="12">
    <location>
        <begin position="1638"/>
        <end position="1648"/>
    </location>
</feature>
<dbReference type="InterPro" id="IPR036179">
    <property type="entry name" value="Ig-like_dom_sf"/>
</dbReference>
<keyword evidence="4" id="KW-0964">Secreted</keyword>
<feature type="disulfide bond" evidence="12">
    <location>
        <begin position="783"/>
        <end position="844"/>
    </location>
</feature>
<keyword evidence="19" id="KW-1185">Reference proteome</keyword>
<feature type="disulfide bond" evidence="12">
    <location>
        <begin position="3132"/>
        <end position="3142"/>
    </location>
</feature>
<keyword evidence="10 12" id="KW-1015">Disulfide bond</keyword>
<dbReference type="SUPFAM" id="SSF56487">
    <property type="entry name" value="SRCR-like"/>
    <property type="match status" value="21"/>
</dbReference>
<dbReference type="FunFam" id="3.10.250.10:FF:000012">
    <property type="entry name" value="CD163 molecule like 1"/>
    <property type="match status" value="5"/>
</dbReference>
<feature type="domain" description="SRCR" evidence="16">
    <location>
        <begin position="3555"/>
        <end position="3652"/>
    </location>
</feature>
<feature type="disulfide bond" evidence="12">
    <location>
        <begin position="2711"/>
        <end position="2721"/>
    </location>
</feature>
<feature type="domain" description="SRCR" evidence="16">
    <location>
        <begin position="745"/>
        <end position="845"/>
    </location>
</feature>
<feature type="domain" description="SRCR" evidence="16">
    <location>
        <begin position="1571"/>
        <end position="1669"/>
    </location>
</feature>
<evidence type="ECO:0000256" key="4">
    <source>
        <dbReference type="ARBA" id="ARBA00022525"/>
    </source>
</evidence>
<keyword evidence="11" id="KW-0325">Glycoprotein</keyword>
<evidence type="ECO:0000256" key="7">
    <source>
        <dbReference type="ARBA" id="ARBA00022737"/>
    </source>
</evidence>
<dbReference type="Gene3D" id="2.60.40.10">
    <property type="entry name" value="Immunoglobulins"/>
    <property type="match status" value="3"/>
</dbReference>
<dbReference type="SUPFAM" id="SSF48726">
    <property type="entry name" value="Immunoglobulin"/>
    <property type="match status" value="1"/>
</dbReference>
<feature type="domain" description="Ig-like" evidence="17">
    <location>
        <begin position="140"/>
        <end position="241"/>
    </location>
</feature>
<feature type="domain" description="SRCR" evidence="16">
    <location>
        <begin position="2960"/>
        <end position="3058"/>
    </location>
</feature>
<feature type="compositionally biased region" description="Basic and acidic residues" evidence="13">
    <location>
        <begin position="508"/>
        <end position="518"/>
    </location>
</feature>
<dbReference type="GO" id="GO:0005886">
    <property type="term" value="C:plasma membrane"/>
    <property type="evidence" value="ECO:0007669"/>
    <property type="project" value="UniProtKB-SubCell"/>
</dbReference>
<dbReference type="PRINTS" id="PR00258">
    <property type="entry name" value="SPERACTRCPTR"/>
</dbReference>
<dbReference type="PROSITE" id="PS50287">
    <property type="entry name" value="SRCR_2"/>
    <property type="match status" value="21"/>
</dbReference>
<evidence type="ECO:0000256" key="2">
    <source>
        <dbReference type="ARBA" id="ARBA00004613"/>
    </source>
</evidence>
<evidence type="ECO:0000256" key="6">
    <source>
        <dbReference type="ARBA" id="ARBA00022729"/>
    </source>
</evidence>
<organism evidence="18 19">
    <name type="scientific">Hemibagrus wyckioides</name>
    <dbReference type="NCBI Taxonomy" id="337641"/>
    <lineage>
        <taxon>Eukaryota</taxon>
        <taxon>Metazoa</taxon>
        <taxon>Chordata</taxon>
        <taxon>Craniata</taxon>
        <taxon>Vertebrata</taxon>
        <taxon>Euteleostomi</taxon>
        <taxon>Actinopterygii</taxon>
        <taxon>Neopterygii</taxon>
        <taxon>Teleostei</taxon>
        <taxon>Ostariophysi</taxon>
        <taxon>Siluriformes</taxon>
        <taxon>Bagridae</taxon>
        <taxon>Hemibagrus</taxon>
    </lineage>
</organism>
<comment type="subcellular location">
    <subcellularLocation>
        <location evidence="1">Cell membrane</location>
        <topology evidence="1">Single-pass type I membrane protein</topology>
    </subcellularLocation>
    <subcellularLocation>
        <location evidence="2">Secreted</location>
    </subcellularLocation>
</comment>
<feature type="transmembrane region" description="Helical" evidence="14">
    <location>
        <begin position="2439"/>
        <end position="2460"/>
    </location>
</feature>
<feature type="domain" description="SRCR" evidence="16">
    <location>
        <begin position="639"/>
        <end position="740"/>
    </location>
</feature>
<feature type="disulfide bond" evidence="12">
    <location>
        <begin position="3590"/>
        <end position="3651"/>
    </location>
</feature>
<feature type="domain" description="SRCR" evidence="16">
    <location>
        <begin position="3063"/>
        <end position="3163"/>
    </location>
</feature>
<evidence type="ECO:0000256" key="12">
    <source>
        <dbReference type="PROSITE-ProRule" id="PRU00196"/>
    </source>
</evidence>
<feature type="disulfide bond" evidence="12">
    <location>
        <begin position="2359"/>
        <end position="2420"/>
    </location>
</feature>
<feature type="disulfide bond" evidence="12">
    <location>
        <begin position="997"/>
        <end position="1058"/>
    </location>
</feature>
<evidence type="ECO:0000259" key="16">
    <source>
        <dbReference type="PROSITE" id="PS50287"/>
    </source>
</evidence>
<feature type="region of interest" description="Disordered" evidence="13">
    <location>
        <begin position="498"/>
        <end position="523"/>
    </location>
</feature>
<feature type="domain" description="SRCR" evidence="16">
    <location>
        <begin position="1064"/>
        <end position="1161"/>
    </location>
</feature>
<accession>A0A9D3NFJ5</accession>
<keyword evidence="9 14" id="KW-0472">Membrane</keyword>
<feature type="disulfide bond" evidence="12">
    <location>
        <begin position="1739"/>
        <end position="1749"/>
    </location>
</feature>
<reference evidence="18 19" key="1">
    <citation type="submission" date="2021-06" db="EMBL/GenBank/DDBJ databases">
        <title>Chromosome-level genome assembly of the red-tail catfish (Hemibagrus wyckioides).</title>
        <authorList>
            <person name="Shao F."/>
        </authorList>
    </citation>
    <scope>NUCLEOTIDE SEQUENCE [LARGE SCALE GENOMIC DNA]</scope>
    <source>
        <strain evidence="18">EC202008001</strain>
        <tissue evidence="18">Blood</tissue>
    </source>
</reference>
<dbReference type="SMART" id="SM00409">
    <property type="entry name" value="IG"/>
    <property type="match status" value="2"/>
</dbReference>
<feature type="domain" description="SRCR" evidence="16">
    <location>
        <begin position="2752"/>
        <end position="2814"/>
    </location>
</feature>
<feature type="disulfide bond" evidence="12">
    <location>
        <begin position="1028"/>
        <end position="1038"/>
    </location>
</feature>
<dbReference type="InterPro" id="IPR013783">
    <property type="entry name" value="Ig-like_fold"/>
</dbReference>
<feature type="transmembrane region" description="Helical" evidence="14">
    <location>
        <begin position="1344"/>
        <end position="1365"/>
    </location>
</feature>
<feature type="disulfide bond" evidence="12">
    <location>
        <begin position="3519"/>
        <end position="3529"/>
    </location>
</feature>
<feature type="signal peptide" evidence="15">
    <location>
        <begin position="1"/>
        <end position="19"/>
    </location>
</feature>
<feature type="domain" description="SRCR" evidence="16">
    <location>
        <begin position="856"/>
        <end position="954"/>
    </location>
</feature>
<feature type="disulfide bond" evidence="12">
    <location>
        <begin position="2389"/>
        <end position="2399"/>
    </location>
</feature>
<evidence type="ECO:0000256" key="1">
    <source>
        <dbReference type="ARBA" id="ARBA00004251"/>
    </source>
</evidence>
<evidence type="ECO:0000256" key="9">
    <source>
        <dbReference type="ARBA" id="ARBA00023136"/>
    </source>
</evidence>
<feature type="disulfide bond" evidence="12">
    <location>
        <begin position="606"/>
        <end position="616"/>
    </location>
</feature>
<feature type="disulfide bond" evidence="12">
    <location>
        <begin position="923"/>
        <end position="933"/>
    </location>
</feature>
<keyword evidence="7" id="KW-0677">Repeat</keyword>
<feature type="disulfide bond" evidence="12">
    <location>
        <begin position="814"/>
        <end position="824"/>
    </location>
</feature>
<keyword evidence="6 15" id="KW-0732">Signal</keyword>
<dbReference type="PANTHER" id="PTHR19331">
    <property type="entry name" value="SCAVENGER RECEPTOR DOMAIN-CONTAINING"/>
    <property type="match status" value="1"/>
</dbReference>
<feature type="disulfide bond" evidence="12">
    <location>
        <begin position="3203"/>
        <end position="3264"/>
    </location>
</feature>
<feature type="domain" description="SRCR" evidence="16">
    <location>
        <begin position="959"/>
        <end position="1059"/>
    </location>
</feature>
<feature type="domain" description="SRCR" evidence="16">
    <location>
        <begin position="2644"/>
        <end position="2742"/>
    </location>
</feature>
<evidence type="ECO:0000256" key="11">
    <source>
        <dbReference type="ARBA" id="ARBA00023180"/>
    </source>
</evidence>
<evidence type="ECO:0000256" key="5">
    <source>
        <dbReference type="ARBA" id="ARBA00022692"/>
    </source>
</evidence>
<dbReference type="EMBL" id="JAHKSW010000019">
    <property type="protein sequence ID" value="KAG7320669.1"/>
    <property type="molecule type" value="Genomic_DNA"/>
</dbReference>
<feature type="chain" id="PRO_5039480050" description="Deleted in malignant brain tumors 1 protein-like" evidence="15">
    <location>
        <begin position="20"/>
        <end position="3666"/>
    </location>
</feature>
<feature type="disulfide bond" evidence="12">
    <location>
        <begin position="2135"/>
        <end position="2199"/>
    </location>
</feature>
<feature type="disulfide bond" evidence="12">
    <location>
        <begin position="3027"/>
        <end position="3037"/>
    </location>
</feature>
<feature type="disulfide bond" evidence="12">
    <location>
        <begin position="3101"/>
        <end position="3162"/>
    </location>
</feature>
<dbReference type="FunFam" id="3.10.250.10:FF:000004">
    <property type="entry name" value="Scavenger receptor cysteine-rich type 1 protein M130"/>
    <property type="match status" value="7"/>
</dbReference>
<feature type="domain" description="SRCR" evidence="16">
    <location>
        <begin position="2324"/>
        <end position="2421"/>
    </location>
</feature>
<dbReference type="PANTHER" id="PTHR19331:SF468">
    <property type="entry name" value="SCAVENGER RECEPTOR CYSTEINE-RICH TYPE 1 PROTEIN M160"/>
    <property type="match status" value="1"/>
</dbReference>
<evidence type="ECO:0000313" key="18">
    <source>
        <dbReference type="EMBL" id="KAG7320669.1"/>
    </source>
</evidence>
<keyword evidence="5 14" id="KW-0812">Transmembrane</keyword>
<feature type="disulfide bond" evidence="12">
    <location>
        <begin position="1709"/>
        <end position="1770"/>
    </location>
</feature>
<dbReference type="GO" id="GO:0005576">
    <property type="term" value="C:extracellular region"/>
    <property type="evidence" value="ECO:0007669"/>
    <property type="project" value="UniProtKB-SubCell"/>
</dbReference>
<gene>
    <name evidence="18" type="ORF">KOW79_016522</name>
</gene>
<feature type="disulfide bond" evidence="12">
    <location>
        <begin position="2148"/>
        <end position="2209"/>
    </location>
</feature>
<feature type="domain" description="SRCR" evidence="16">
    <location>
        <begin position="3452"/>
        <end position="3550"/>
    </location>
</feature>
<feature type="disulfide bond" evidence="12">
    <location>
        <begin position="3620"/>
        <end position="3630"/>
    </location>
</feature>
<feature type="disulfide bond" evidence="12">
    <location>
        <begin position="2288"/>
        <end position="2298"/>
    </location>
</feature>
<dbReference type="InterPro" id="IPR003599">
    <property type="entry name" value="Ig_sub"/>
</dbReference>
<dbReference type="SMART" id="SM00202">
    <property type="entry name" value="SR"/>
    <property type="match status" value="20"/>
</dbReference>
<evidence type="ECO:0000256" key="10">
    <source>
        <dbReference type="ARBA" id="ARBA00023157"/>
    </source>
</evidence>
<keyword evidence="3" id="KW-1003">Cell membrane</keyword>
<dbReference type="InterPro" id="IPR001190">
    <property type="entry name" value="SRCR"/>
</dbReference>
<dbReference type="GO" id="GO:0005737">
    <property type="term" value="C:cytoplasm"/>
    <property type="evidence" value="ECO:0007669"/>
    <property type="project" value="UniProtKB-ARBA"/>
</dbReference>
<dbReference type="InterPro" id="IPR007110">
    <property type="entry name" value="Ig-like_dom"/>
</dbReference>
<protein>
    <recommendedName>
        <fullName evidence="20">Deleted in malignant brain tumors 1 protein-like</fullName>
    </recommendedName>
</protein>
<dbReference type="FunFam" id="3.10.250.10:FF:000009">
    <property type="entry name" value="WC1"/>
    <property type="match status" value="3"/>
</dbReference>
<evidence type="ECO:0000256" key="13">
    <source>
        <dbReference type="SAM" id="MobiDB-lite"/>
    </source>
</evidence>
<name>A0A9D3NFJ5_9TELE</name>
<dbReference type="Proteomes" id="UP000824219">
    <property type="component" value="Linkage Group LG19"/>
</dbReference>
<feature type="domain" description="SRCR" evidence="16">
    <location>
        <begin position="2110"/>
        <end position="2210"/>
    </location>
</feature>
<keyword evidence="8 14" id="KW-1133">Transmembrane helix</keyword>
<evidence type="ECO:0008006" key="20">
    <source>
        <dbReference type="Google" id="ProtNLM"/>
    </source>
</evidence>
<feature type="disulfide bond" evidence="12">
    <location>
        <begin position="2052"/>
        <end position="2062"/>
    </location>
</feature>
<feature type="disulfide bond" evidence="12">
    <location>
        <begin position="1213"/>
        <end position="1277"/>
    </location>
</feature>
<feature type="disulfide bond" evidence="12">
    <location>
        <begin position="2022"/>
        <end position="2083"/>
    </location>
</feature>
<dbReference type="OrthoDB" id="536948at2759"/>
<evidence type="ECO:0000256" key="14">
    <source>
        <dbReference type="SAM" id="Phobius"/>
    </source>
</evidence>
<feature type="disulfide bond" evidence="12">
    <location>
        <begin position="2179"/>
        <end position="2189"/>
    </location>
</feature>
<comment type="caution">
    <text evidence="18">The sequence shown here is derived from an EMBL/GenBank/DDBJ whole genome shotgun (WGS) entry which is preliminary data.</text>
</comment>
<feature type="domain" description="SRCR" evidence="16">
    <location>
        <begin position="1188"/>
        <end position="1285"/>
    </location>
</feature>
<evidence type="ECO:0000256" key="3">
    <source>
        <dbReference type="ARBA" id="ARBA00022475"/>
    </source>
</evidence>
<feature type="domain" description="SRCR" evidence="16">
    <location>
        <begin position="1916"/>
        <end position="2014"/>
    </location>
</feature>
<dbReference type="FunFam" id="3.10.250.10:FF:000002">
    <property type="entry name" value="Scavenger receptor cysteine-rich type 1 protein M130"/>
    <property type="match status" value="4"/>
</dbReference>
<feature type="disulfide bond" evidence="12">
    <location>
        <begin position="3088"/>
        <end position="3152"/>
    </location>
</feature>
<feature type="domain" description="SRCR" evidence="16">
    <location>
        <begin position="537"/>
        <end position="635"/>
    </location>
</feature>
<feature type="disulfide bond" evidence="12">
    <location>
        <begin position="770"/>
        <end position="834"/>
    </location>
</feature>
<evidence type="ECO:0000313" key="19">
    <source>
        <dbReference type="Proteomes" id="UP000824219"/>
    </source>
</evidence>
<feature type="domain" description="SRCR" evidence="16">
    <location>
        <begin position="2019"/>
        <end position="2084"/>
    </location>
</feature>
<feature type="domain" description="SRCR" evidence="16">
    <location>
        <begin position="1674"/>
        <end position="1771"/>
    </location>
</feature>
<sequence length="3666" mass="406090">MKSGLKLTIVSFLFQAVLCREFSITLPESVEALRGLCVLIPCRFQIEEQYEHLQRDPTGIWLLNGTDVNSNKVFNSKVTTENKIEGEIIGDLLMKNCTTIFYNIRKRDRGKYYFRIEYEGLKYNYRPPVSLRVRDSPIRPSITLYKEDQGEVEDQNEVVEGTSVSLICSAPSAPCLLNPPTFTWNFLPEERRQEQNHNTSFSSSQLNFNATHLHHGLTFTCTTTYQLQNQNKSARSSRTLHVLYAPLVSLSCNNTLDFFNCSCEGHGNPSPKLEWWLSGQAVQPSEIISTFNGSQNNTILRSFISIQQAFNETHILQCIGSNKLGKTSHLFSVMKVTQCSADRVLGSGVDVPSVLTGAAVGASVMMLLCGLFLCVRKKQIKPPTGQEDTSGNVLNDRVVCQEEDEDSVYANRTDLSESLHYSTVVFANGADCEIRGVSKLTAEYATIHHSAKQQTEEEATGTAIKEVQEENVSKSNSAKIEEEEAFSWFKETAFGTDESIVSSSEGPSLEKKADHEAENSDDTITADRKTVILTDSVRLVNGGSRCAGRVEVLHDGQWGTVCSSAWDMKDAAVVCRELRCGEAVEISYWAEFGRGSGPIWIYDLYCRGSELTLNNCSSKGGHYCDHREDAGVICSGQSLRLTAGPHRCSGRVEVFHGGSWSTVCDADFDQQDAEVVCRELDCGIPVEVLGSAAFGRGEGQVWTEELQCRGTESDITFCPTSSSLKHSHCSHDNDVGLICSGHTEARLVNGPDSCSGRVELQYLGEWGTVCAVGWDMRAADVLCAQLDCGSAVAVVEVDWFGEGSGHIWADVFDCQGKETHLSRCGVSSWSRAACSHKHDAGVICNGSSMVFHEGRVQLSGGRECQGEVEIYFRQDWRRVLLDSWSLSEASVLCRQLGCGSVLNYRSSPSTTEHKHMCVTGFSCSGSEAHLGNCSRPQAEPVNCSSGEQLYITCSVPKFIRLVGSGGDCAGRLEVFHSGSWGTVCDDSWDIEDAQVVCRQLQCGVALSTHIPAWFGPGTGSIWLNEVECEGNETSLWNCRFQLCEEGECGHHEDVGVVCSEFKEIRLSEGCEGNLEVFYNGTWGNVCYNQMDDETVNMVCRELNCGRRGSLSNTEARVKSAPNWLDELKCRKHDSNLWQCPSSPWGQNRCDNRDEVARITCTDDGKSPCTQENCSSLPSQKHCSKHWSLRLSGGKGSCSGRLEVYHNSTWGSVCDDRWNIRNAQVVCRQLGCGSALSADRNVWLGSGEGTIWMNRVKCRGDEIHLWDCHHSLKNHTDCSHAGVTCAESVFLSVNTDISTMSTATPTTPTTTTTTPKSGISSSVFLTSVRANPNPVSPEAPPTPPLVLFVLGTLLFLALVLLLVLFYQNRVLRRVVSRTRRKTESEAVYEEIIHRYMARRITSFTQRGSLLSEEQHSGYEDVDDELLSVKSGMGEKAEYYDDVIDTSDVISDPGRVDPPEDYDDAVTAGPIPDHVDEDEAENYDDAITADQKSVILTEDVSENYDDTVTTETNPNIITDHEAENSDDTITADQKTVILTGHTEARLVNGPDSCSGRVELQYLGSSMVFHEGRVRLSGGRECQGEVEIYFRQDWRRVLLDSWSLSEASVLCRQLGCGSVLNYRSSPSTTEHKHMCVTGFSCSGSEAHLGNCSRPQAEPVNCSSGEQLYITCSEFKEIRLSEGCEGNLEVFYNGTWGNVCYNQMELETADMVCRELNCGRLKLLDSAIARVESAPNWLDELKCRKHDSNLLKCPSSPWGQNRCDNRDEVARITCTGSLLSEEQHSGYEDVDDELLSVKSGMGEKAEYYDDVMDTSDIISDPGRVDPPEDYDDAVTAGPIPDHVDEDEAENYDDAITADQKSVILTEDVSENYDDAVTTETNPNIITGHTEARLVNGPDSCSGRVELQYLGSSMVFHEGRVRLSGGRECQGEVEIYFRQDWRRVLLDSWSLSEASVLCRQLGCGSVLNYRSSPSTTEHKHMCVTGFSCSGSEAHLGNCSRPQAEPVNCSSGEQLYITCSGHFVNMVCRELNCGRRGSLSNTEARVKSAPNWLDELKCRKHDSNLWQCPSSPWGQNRCDNHDEVARITCTDHEAENSDDTITADQKTVILTGHTEARLVNGPDSCSGRVELQYLGEWGTVCAVGWDMRAADVLCAQLDCGRAVAVVEVDWFGEGSGHIWADVFDCQGKETHLSRCGVSSWSRAACSHKHDAGVICNGSSMVFHEGRVRLSGGRECQGEVEIYFRQDWRRVLLDSWSLSEASVLCRQLGCGSVLNYRSSPSTTEHKHMCVTGFSCSGSEAHLGNCSRPQAEPVNCSSGEQLYITCSEFKEIRLSEGCEGNLEVFYNGTWGNVCYNEMELETADMVCRELNCGRLKLLDSTIARVESAPNWLDELKCRKHDSNLLKCPSSPWGQNRCDNRDEVARITCTVRANPNPVSPGAPPTPPLVLFVLGTLLFLALVLLLVLFYQNRVLRRVVSRTRRKTESEAVYEEINHRYMARRITSFTQRGSLLSEEQHSGYEDVDDELLSVKSGMGEKAEYYDDVMDTSDIISDPGRVDPPEDYDDAVTAGPIPDHVDEDEAENYDDAITADQKSVILTEDVSENYDDAVTTETNPIITGHTEARLVNGPDSCSGRVELQYLGSSMVFHEGRVRLSGGRECQGEVEIYFRQDWRRVLLDSWSLSEASVLCRQLGCGSVLNYRSSPSTTEHKHMCVTGFSCSGSEAHLGNCSRPQAEPVNCSSGEQLYITCSEFKEIRLSEGCEGNLEVFYNGTWAIARVESAPNWLDELKCRKHDSNLWQCPSSPWGQNRCDNREEAARITCTASLLSEELHSGYEDVDDELLSVKSGMGEKAEYYDDDVIDTSDIISDPGRVDPPEDYDDAVTAGPIPDHVDEDEAENYDDAITADQKSVILTEDVSENYDDAVTTETNPNIITGHTEARLVNGPDSCSGRVELQYLGSSMVFHEGRVRLSGGRECQGEVEIYFRQHWRRVLLDSWSLSEASVLCRQLGCGSVLNYRSSPSTTEHKHTCVTGFSCSGSEAHLGNCSRPQAEPVNCSSGEQLYITCSDPRSIRLVGSGGDCAGRLEVFHSGSWGTVCDDSWDIEDAQVVCRQLQCGVALSTHIPAWFGPGTGSIWLNEVECEGNETSLWNCRFQLCEEGECGHHEDVGVVCSEFKEIRLSEGCEGNLEVFYNGTWGNVCYNQMEQETADMVCRELNCGRLKLLDSAIARVESAPNWLDELKCRKHDSNLWQCPSSPWGQNRCDNRDEVARITCTGSLLSEEQHSGYEDVDDELLSVKSGMGEKAEYYDDVIDTSDIISDPGRVDPPEDYDDAVTAGPIPDHVDEDEAENYDDAITADQKSVILTEDVSENYDDAVTTETNPNIITEDEAENYDDAITADQKSVILTEDVSENYDDAVTTETNPNIITGHPEARLVNGPDSCSGRVELQYLGSSMVFHEGRVRLSGGRECQGEVEIYFRQDWRRVLLDSWSLSEASVLCRQLGCGSVLNYRSSPSTTEHKHMCVTGFSCSGSEAHLGNCSRPQAEPVNCSSGEQLYITCSEFKEIRLSEGCEGNLEVFYNGTWGNVCYNQMDDETVNMVCRELNCGRRGSLSNTEARVKSAPNWLDELKCRKHDSNLWQCPSSPWGQNRCDNHDEVARITCTGAIRSDLFWFYMFL</sequence>
<dbReference type="Gene3D" id="3.10.250.10">
    <property type="entry name" value="SRCR-like domain"/>
    <property type="match status" value="21"/>
</dbReference>
<dbReference type="PROSITE" id="PS00420">
    <property type="entry name" value="SRCR_1"/>
    <property type="match status" value="1"/>
</dbReference>
<feature type="domain" description="SRCR" evidence="16">
    <location>
        <begin position="2221"/>
        <end position="2319"/>
    </location>
</feature>
<dbReference type="PROSITE" id="PS50835">
    <property type="entry name" value="IG_LIKE"/>
    <property type="match status" value="1"/>
</dbReference>
<feature type="disulfide bond" evidence="12">
    <location>
        <begin position="1983"/>
        <end position="1993"/>
    </location>
</feature>
<feature type="disulfide bond" evidence="12">
    <location>
        <begin position="1257"/>
        <end position="1267"/>
    </location>
</feature>
<dbReference type="Pfam" id="PF00530">
    <property type="entry name" value="SRCR"/>
    <property type="match status" value="21"/>
</dbReference>
<feature type="disulfide bond" evidence="12">
    <location>
        <begin position="1099"/>
        <end position="1160"/>
    </location>
</feature>
<evidence type="ECO:0000256" key="15">
    <source>
        <dbReference type="SAM" id="SignalP"/>
    </source>
</evidence>
<comment type="caution">
    <text evidence="12">Lacks conserved residue(s) required for the propagation of feature annotation.</text>
</comment>